<accession>A0A0B2W063</accession>
<evidence type="ECO:0000313" key="2">
    <source>
        <dbReference type="EMBL" id="KHN87263.1"/>
    </source>
</evidence>
<reference evidence="2 3" key="1">
    <citation type="submission" date="2014-11" db="EMBL/GenBank/DDBJ databases">
        <title>Genetic blueprint of the zoonotic pathogen Toxocara canis.</title>
        <authorList>
            <person name="Zhu X.-Q."/>
            <person name="Korhonen P.K."/>
            <person name="Cai H."/>
            <person name="Young N.D."/>
            <person name="Nejsum P."/>
            <person name="von Samson-Himmelstjerna G."/>
            <person name="Boag P.R."/>
            <person name="Tan P."/>
            <person name="Li Q."/>
            <person name="Min J."/>
            <person name="Yang Y."/>
            <person name="Wang X."/>
            <person name="Fang X."/>
            <person name="Hall R.S."/>
            <person name="Hofmann A."/>
            <person name="Sternberg P.W."/>
            <person name="Jex A.R."/>
            <person name="Gasser R.B."/>
        </authorList>
    </citation>
    <scope>NUCLEOTIDE SEQUENCE [LARGE SCALE GENOMIC DNA]</scope>
    <source>
        <strain evidence="2">PN_DK_2014</strain>
    </source>
</reference>
<keyword evidence="3" id="KW-1185">Reference proteome</keyword>
<evidence type="ECO:0000256" key="1">
    <source>
        <dbReference type="SAM" id="Phobius"/>
    </source>
</evidence>
<evidence type="ECO:0000313" key="3">
    <source>
        <dbReference type="Proteomes" id="UP000031036"/>
    </source>
</evidence>
<dbReference type="Proteomes" id="UP000031036">
    <property type="component" value="Unassembled WGS sequence"/>
</dbReference>
<feature type="transmembrane region" description="Helical" evidence="1">
    <location>
        <begin position="286"/>
        <end position="310"/>
    </location>
</feature>
<keyword evidence="1" id="KW-0812">Transmembrane</keyword>
<sequence length="438" mass="49833">MSISCSLEHYNVSEGHVKCNNVTRLRREGNEASDTPIGLVFIVDHSLPKQRLEVVRRLYHSLACLMPDDVTFTHVMVLHITDIPTLLHMNPHDMGTIHQLIDSNEELQKAMQSKPKRKSFCAMILLAIQMVSKWRSDAFIEEKLVKHIVSVYETDSFCKITNISYRWYYDTITIGQMNSTHLHKSYARFDPTSQKRILNRGVQLELPAWHQLTQEWIDEQTSLMSEFLHSIIIHSVTVDAVANTANHSSHSSKWLRFGEKEFRRSDDTLNLLKKWGAILSGARMTFVVLGGIALFLLICTMCACTCLLSADIEDEYVDRRQRRQRIADLQAAEDEILLRQRELANRVAEGNEQNVQNAVNRFQESPLRLENIDGTVTARSGELPSVLSATQLSSCSEVQIDETVDTAISIESERSASNELVTAFNADGDLRVIYKVNK</sequence>
<proteinExistence type="predicted"/>
<organism evidence="2 3">
    <name type="scientific">Toxocara canis</name>
    <name type="common">Canine roundworm</name>
    <dbReference type="NCBI Taxonomy" id="6265"/>
    <lineage>
        <taxon>Eukaryota</taxon>
        <taxon>Metazoa</taxon>
        <taxon>Ecdysozoa</taxon>
        <taxon>Nematoda</taxon>
        <taxon>Chromadorea</taxon>
        <taxon>Rhabditida</taxon>
        <taxon>Spirurina</taxon>
        <taxon>Ascaridomorpha</taxon>
        <taxon>Ascaridoidea</taxon>
        <taxon>Toxocaridae</taxon>
        <taxon>Toxocara</taxon>
    </lineage>
</organism>
<gene>
    <name evidence="2" type="ORF">Tcan_17134</name>
</gene>
<protein>
    <submittedName>
        <fullName evidence="2">Uncharacterized protein</fullName>
    </submittedName>
</protein>
<dbReference type="EMBL" id="JPKZ01000443">
    <property type="protein sequence ID" value="KHN87263.1"/>
    <property type="molecule type" value="Genomic_DNA"/>
</dbReference>
<dbReference type="AlphaFoldDB" id="A0A0B2W063"/>
<dbReference type="OMA" id="RIMFFIV"/>
<keyword evidence="1" id="KW-1133">Transmembrane helix</keyword>
<comment type="caution">
    <text evidence="2">The sequence shown here is derived from an EMBL/GenBank/DDBJ whole genome shotgun (WGS) entry which is preliminary data.</text>
</comment>
<keyword evidence="1" id="KW-0472">Membrane</keyword>
<name>A0A0B2W063_TOXCA</name>